<evidence type="ECO:0000313" key="2">
    <source>
        <dbReference type="Proteomes" id="UP000078486"/>
    </source>
</evidence>
<evidence type="ECO:0000313" key="1">
    <source>
        <dbReference type="EMBL" id="OAM89056.1"/>
    </source>
</evidence>
<organism evidence="1 2">
    <name type="scientific">Termitidicoccus mucosus</name>
    <dbReference type="NCBI Taxonomy" id="1184151"/>
    <lineage>
        <taxon>Bacteria</taxon>
        <taxon>Pseudomonadati</taxon>
        <taxon>Verrucomicrobiota</taxon>
        <taxon>Opitutia</taxon>
        <taxon>Opitutales</taxon>
        <taxon>Opitutaceae</taxon>
        <taxon>Termitidicoccus</taxon>
    </lineage>
</organism>
<dbReference type="Proteomes" id="UP000078486">
    <property type="component" value="Unassembled WGS sequence"/>
</dbReference>
<name>A0A178IIV4_9BACT</name>
<keyword evidence="2" id="KW-1185">Reference proteome</keyword>
<dbReference type="EMBL" id="LRRQ01000108">
    <property type="protein sequence ID" value="OAM89056.1"/>
    <property type="molecule type" value="Genomic_DNA"/>
</dbReference>
<dbReference type="AlphaFoldDB" id="A0A178IIV4"/>
<dbReference type="RefSeq" id="WP_068771023.1">
    <property type="nucleotide sequence ID" value="NZ_CP109796.1"/>
</dbReference>
<proteinExistence type="predicted"/>
<comment type="caution">
    <text evidence="1">The sequence shown here is derived from an EMBL/GenBank/DDBJ whole genome shotgun (WGS) entry which is preliminary data.</text>
</comment>
<sequence length="103" mass="11798">MNSESFPIEEYEVVRFVYAMSPDGVPEARGETRAIRHTIEDAFSKTKDCVLDEWERLRDQALLSGLDGPRGFEVIDTEYGYDLLVEGELVVRYLIHVREVSAT</sequence>
<protein>
    <submittedName>
        <fullName evidence="1">Uncharacterized protein</fullName>
    </submittedName>
</protein>
<accession>A0A178IIV4</accession>
<gene>
    <name evidence="1" type="ORF">AW736_15285</name>
</gene>
<reference evidence="1 2" key="1">
    <citation type="submission" date="2016-01" db="EMBL/GenBank/DDBJ databases">
        <title>High potential of lignocellulose degradation of a new Verrucomicrobia species.</title>
        <authorList>
            <person name="Wang Y."/>
            <person name="Shi Y."/>
            <person name="Qiu Z."/>
            <person name="Liu S."/>
            <person name="Yang H."/>
        </authorList>
    </citation>
    <scope>NUCLEOTIDE SEQUENCE [LARGE SCALE GENOMIC DNA]</scope>
    <source>
        <strain evidence="1 2">TSB47</strain>
    </source>
</reference>